<proteinExistence type="predicted"/>
<dbReference type="EMBL" id="ACSJ01000007">
    <property type="protein sequence ID" value="EES90972.1"/>
    <property type="molecule type" value="Genomic_DNA"/>
</dbReference>
<gene>
    <name evidence="1" type="ORF">CLG_B1391</name>
</gene>
<accession>A0A9P2G6P9</accession>
<name>A0A9P2G6P9_CLOBO</name>
<evidence type="ECO:0000313" key="1">
    <source>
        <dbReference type="EMBL" id="EES90972.1"/>
    </source>
</evidence>
<protein>
    <submittedName>
        <fullName evidence="1">Uncharacterized protein</fullName>
    </submittedName>
</protein>
<organism evidence="1 2">
    <name type="scientific">Clostridium botulinum D str. 1873</name>
    <dbReference type="NCBI Taxonomy" id="592027"/>
    <lineage>
        <taxon>Bacteria</taxon>
        <taxon>Bacillati</taxon>
        <taxon>Bacillota</taxon>
        <taxon>Clostridia</taxon>
        <taxon>Eubacteriales</taxon>
        <taxon>Clostridiaceae</taxon>
        <taxon>Clostridium</taxon>
    </lineage>
</organism>
<dbReference type="AlphaFoldDB" id="A0A9P2G6P9"/>
<evidence type="ECO:0000313" key="2">
    <source>
        <dbReference type="Proteomes" id="UP000006160"/>
    </source>
</evidence>
<reference evidence="1 2" key="1">
    <citation type="submission" date="2009-10" db="EMBL/GenBank/DDBJ databases">
        <authorList>
            <person name="Shrivastava S."/>
            <person name="Brinkac L.B."/>
            <person name="Brown J.L."/>
            <person name="Bruce D.B."/>
            <person name="Detter C."/>
            <person name="Green L.D."/>
            <person name="Munk C.A."/>
            <person name="Rogers Y.C."/>
            <person name="Tapia R."/>
            <person name="Saunders E.S."/>
            <person name="Sims D.R."/>
            <person name="Smith L.A."/>
            <person name="Smith T.J."/>
            <person name="Sutton G."/>
            <person name="Brettin T."/>
        </authorList>
    </citation>
    <scope>NUCLEOTIDE SEQUENCE [LARGE SCALE GENOMIC DNA]</scope>
    <source>
        <strain evidence="2">D str. 1873</strain>
    </source>
</reference>
<sequence length="56" mass="6751">MRKSREISVELNYPDSEEDLIELERRKARIIINILKDEYGEIELDKFINSIREKAQ</sequence>
<dbReference type="RefSeq" id="WP_003375496.1">
    <property type="nucleotide sequence ID" value="NZ_ACSJ01000007.1"/>
</dbReference>
<comment type="caution">
    <text evidence="1">The sequence shown here is derived from an EMBL/GenBank/DDBJ whole genome shotgun (WGS) entry which is preliminary data.</text>
</comment>
<dbReference type="Proteomes" id="UP000006160">
    <property type="component" value="Unassembled WGS sequence"/>
</dbReference>